<organism evidence="1 2">
    <name type="scientific">Bifidobacterium hapali</name>
    <dbReference type="NCBI Taxonomy" id="1630172"/>
    <lineage>
        <taxon>Bacteria</taxon>
        <taxon>Bacillati</taxon>
        <taxon>Actinomycetota</taxon>
        <taxon>Actinomycetes</taxon>
        <taxon>Bifidobacteriales</taxon>
        <taxon>Bifidobacteriaceae</taxon>
        <taxon>Bifidobacterium</taxon>
    </lineage>
</organism>
<evidence type="ECO:0000313" key="1">
    <source>
        <dbReference type="EMBL" id="OZG64880.1"/>
    </source>
</evidence>
<evidence type="ECO:0000313" key="2">
    <source>
        <dbReference type="Proteomes" id="UP000216074"/>
    </source>
</evidence>
<gene>
    <name evidence="1" type="ORF">BHAP_0817</name>
</gene>
<dbReference type="EMBL" id="MWWY01000018">
    <property type="protein sequence ID" value="OZG64880.1"/>
    <property type="molecule type" value="Genomic_DNA"/>
</dbReference>
<dbReference type="Proteomes" id="UP000216074">
    <property type="component" value="Unassembled WGS sequence"/>
</dbReference>
<keyword evidence="2" id="KW-1185">Reference proteome</keyword>
<sequence>MIEGNVMTRKYESPVMNVLLFSNDVITNSGGSGCTVDPDTGLPSLGGECVSDIMPAQPGLTL</sequence>
<reference evidence="1 2" key="1">
    <citation type="journal article" date="2017" name="BMC Genomics">
        <title>Comparative genomic and phylogenomic analyses of the Bifidobacteriaceae family.</title>
        <authorList>
            <person name="Lugli G.A."/>
            <person name="Milani C."/>
            <person name="Turroni F."/>
            <person name="Duranti S."/>
            <person name="Mancabelli L."/>
            <person name="Mangifesta M."/>
            <person name="Ferrario C."/>
            <person name="Modesto M."/>
            <person name="Mattarelli P."/>
            <person name="Jiri K."/>
            <person name="van Sinderen D."/>
            <person name="Ventura M."/>
        </authorList>
    </citation>
    <scope>NUCLEOTIDE SEQUENCE [LARGE SCALE GENOMIC DNA]</scope>
    <source>
        <strain evidence="1 2">DSM 100202</strain>
    </source>
</reference>
<dbReference type="AlphaFoldDB" id="A0A261G0C8"/>
<name>A0A261G0C8_9BIFI</name>
<protein>
    <submittedName>
        <fullName evidence="1">Uncharacterized protein</fullName>
    </submittedName>
</protein>
<accession>A0A261G0C8</accession>
<proteinExistence type="predicted"/>
<comment type="caution">
    <text evidence="1">The sequence shown here is derived from an EMBL/GenBank/DDBJ whole genome shotgun (WGS) entry which is preliminary data.</text>
</comment>